<dbReference type="PROSITE" id="PS00469">
    <property type="entry name" value="NDPK"/>
    <property type="match status" value="1"/>
</dbReference>
<dbReference type="InterPro" id="IPR034907">
    <property type="entry name" value="NDK-like_dom"/>
</dbReference>
<reference evidence="11 12" key="1">
    <citation type="journal article" date="2018" name="J. Allergy Clin. Immunol.">
        <title>High-quality assembly of Dermatophagoides pteronyssinus genome and transcriptome reveals a wide range of novel allergens.</title>
        <authorList>
            <person name="Liu X.Y."/>
            <person name="Yang K.Y."/>
            <person name="Wang M.Q."/>
            <person name="Kwok J.S."/>
            <person name="Zeng X."/>
            <person name="Yang Z."/>
            <person name="Xiao X.J."/>
            <person name="Lau C.P."/>
            <person name="Li Y."/>
            <person name="Huang Z.M."/>
            <person name="Ba J.G."/>
            <person name="Yim A.K."/>
            <person name="Ouyang C.Y."/>
            <person name="Ngai S.M."/>
            <person name="Chan T.F."/>
            <person name="Leung E.L."/>
            <person name="Liu L."/>
            <person name="Liu Z.G."/>
            <person name="Tsui S.K."/>
        </authorList>
    </citation>
    <scope>NUCLEOTIDE SEQUENCE [LARGE SCALE GENOMIC DNA]</scope>
    <source>
        <strain evidence="11">Derp</strain>
    </source>
</reference>
<evidence type="ECO:0000256" key="9">
    <source>
        <dbReference type="RuleBase" id="RU004013"/>
    </source>
</evidence>
<evidence type="ECO:0000256" key="5">
    <source>
        <dbReference type="ARBA" id="ARBA00022777"/>
    </source>
</evidence>
<dbReference type="SMART" id="SM00562">
    <property type="entry name" value="NDK"/>
    <property type="match status" value="1"/>
</dbReference>
<reference evidence="11 12" key="2">
    <citation type="journal article" date="2022" name="Mol. Biol. Evol.">
        <title>Comparative Genomics Reveals Insights into the Divergent Evolution of Astigmatic Mites and Household Pest Adaptations.</title>
        <authorList>
            <person name="Xiong Q."/>
            <person name="Wan A.T."/>
            <person name="Liu X."/>
            <person name="Fung C.S."/>
            <person name="Xiao X."/>
            <person name="Malainual N."/>
            <person name="Hou J."/>
            <person name="Wang L."/>
            <person name="Wang M."/>
            <person name="Yang K.Y."/>
            <person name="Cui Y."/>
            <person name="Leung E.L."/>
            <person name="Nong W."/>
            <person name="Shin S.K."/>
            <person name="Au S.W."/>
            <person name="Jeong K.Y."/>
            <person name="Chew F.T."/>
            <person name="Hui J.H."/>
            <person name="Leung T.F."/>
            <person name="Tungtrongchitr A."/>
            <person name="Zhong N."/>
            <person name="Liu Z."/>
            <person name="Tsui S.K."/>
        </authorList>
    </citation>
    <scope>NUCLEOTIDE SEQUENCE [LARGE SCALE GENOMIC DNA]</scope>
    <source>
        <strain evidence="11">Derp</strain>
    </source>
</reference>
<keyword evidence="4 9" id="KW-0547">Nucleotide-binding</keyword>
<comment type="catalytic activity">
    <reaction evidence="9">
        <text>a 2'-deoxyribonucleoside 5'-diphosphate + ATP = a 2'-deoxyribonucleoside 5'-triphosphate + ADP</text>
        <dbReference type="Rhea" id="RHEA:44640"/>
        <dbReference type="ChEBI" id="CHEBI:30616"/>
        <dbReference type="ChEBI" id="CHEBI:61560"/>
        <dbReference type="ChEBI" id="CHEBI:73316"/>
        <dbReference type="ChEBI" id="CHEBI:456216"/>
        <dbReference type="EC" id="2.7.4.6"/>
    </reaction>
</comment>
<dbReference type="PANTHER" id="PTHR11349">
    <property type="entry name" value="NUCLEOSIDE DIPHOSPHATE KINASE"/>
    <property type="match status" value="1"/>
</dbReference>
<feature type="active site" description="Pros-phosphohistidine intermediate" evidence="7">
    <location>
        <position position="120"/>
    </location>
</feature>
<keyword evidence="3 9" id="KW-0808">Transferase</keyword>
<dbReference type="InterPro" id="IPR001564">
    <property type="entry name" value="Nucleoside_diP_kinase"/>
</dbReference>
<keyword evidence="6 9" id="KW-0067">ATP-binding</keyword>
<keyword evidence="5 9" id="KW-0418">Kinase</keyword>
<organism evidence="11 12">
    <name type="scientific">Dermatophagoides pteronyssinus</name>
    <name type="common">European house dust mite</name>
    <dbReference type="NCBI Taxonomy" id="6956"/>
    <lineage>
        <taxon>Eukaryota</taxon>
        <taxon>Metazoa</taxon>
        <taxon>Ecdysozoa</taxon>
        <taxon>Arthropoda</taxon>
        <taxon>Chelicerata</taxon>
        <taxon>Arachnida</taxon>
        <taxon>Acari</taxon>
        <taxon>Acariformes</taxon>
        <taxon>Sarcoptiformes</taxon>
        <taxon>Astigmata</taxon>
        <taxon>Psoroptidia</taxon>
        <taxon>Analgoidea</taxon>
        <taxon>Pyroglyphidae</taxon>
        <taxon>Dermatophagoidinae</taxon>
        <taxon>Dermatophagoides</taxon>
    </lineage>
</organism>
<dbReference type="InterPro" id="IPR036850">
    <property type="entry name" value="NDK-like_dom_sf"/>
</dbReference>
<dbReference type="HAMAP" id="MF_00451">
    <property type="entry name" value="NDP_kinase"/>
    <property type="match status" value="1"/>
</dbReference>
<accession>A0ABQ8JG26</accession>
<feature type="binding site" evidence="7">
    <location>
        <position position="117"/>
    </location>
    <ligand>
        <name>ATP</name>
        <dbReference type="ChEBI" id="CHEBI:30616"/>
    </ligand>
</feature>
<feature type="binding site" evidence="7">
    <location>
        <position position="96"/>
    </location>
    <ligand>
        <name>ATP</name>
        <dbReference type="ChEBI" id="CHEBI:30616"/>
    </ligand>
</feature>
<sequence length="154" mass="17948">MSKANQEQTFLLIKPDGIQRGLIGEIIQRFESKGFQLIAIKLQMANDEILRKHYQDLIDRPFFPKLIEYMKMGPIVPMVWQGMNVVRTARQMLGETNPLDSRPGTIRGDFCLQTGRNIIHGSDSIETAKREINLWFQSDELIEYNSSRNDWIYE</sequence>
<dbReference type="SUPFAM" id="SSF54919">
    <property type="entry name" value="Nucleoside diphosphate kinase, NDK"/>
    <property type="match status" value="1"/>
</dbReference>
<evidence type="ECO:0000313" key="12">
    <source>
        <dbReference type="Proteomes" id="UP000887458"/>
    </source>
</evidence>
<proteinExistence type="inferred from homology"/>
<gene>
    <name evidence="11" type="primary">NME1</name>
    <name evidence="11" type="ORF">DERP_008962</name>
</gene>
<dbReference type="Proteomes" id="UP000887458">
    <property type="component" value="Unassembled WGS sequence"/>
</dbReference>
<evidence type="ECO:0000313" key="11">
    <source>
        <dbReference type="EMBL" id="KAH9421561.1"/>
    </source>
</evidence>
<feature type="domain" description="Nucleoside diphosphate kinase-like" evidence="10">
    <location>
        <begin position="6"/>
        <end position="143"/>
    </location>
</feature>
<feature type="binding site" evidence="7">
    <location>
        <position position="90"/>
    </location>
    <ligand>
        <name>ATP</name>
        <dbReference type="ChEBI" id="CHEBI:30616"/>
    </ligand>
</feature>
<dbReference type="GO" id="GO:0016301">
    <property type="term" value="F:kinase activity"/>
    <property type="evidence" value="ECO:0007669"/>
    <property type="project" value="UniProtKB-KW"/>
</dbReference>
<evidence type="ECO:0000256" key="3">
    <source>
        <dbReference type="ARBA" id="ARBA00022679"/>
    </source>
</evidence>
<dbReference type="EMBL" id="NJHN03000039">
    <property type="protein sequence ID" value="KAH9421561.1"/>
    <property type="molecule type" value="Genomic_DNA"/>
</dbReference>
<dbReference type="EC" id="2.7.4.6" evidence="9"/>
<feature type="binding site" evidence="7">
    <location>
        <position position="107"/>
    </location>
    <ligand>
        <name>ATP</name>
        <dbReference type="ChEBI" id="CHEBI:30616"/>
    </ligand>
</feature>
<comment type="caution">
    <text evidence="11">The sequence shown here is derived from an EMBL/GenBank/DDBJ whole genome shotgun (WGS) entry which is preliminary data.</text>
</comment>
<dbReference type="PROSITE" id="PS51374">
    <property type="entry name" value="NDPK_LIKE"/>
    <property type="match status" value="1"/>
</dbReference>
<protein>
    <recommendedName>
        <fullName evidence="9">Nucleoside diphosphate kinase</fullName>
        <ecNumber evidence="9">2.7.4.6</ecNumber>
    </recommendedName>
</protein>
<name>A0ABQ8JG26_DERPT</name>
<feature type="binding site" evidence="7">
    <location>
        <position position="62"/>
    </location>
    <ligand>
        <name>ATP</name>
        <dbReference type="ChEBI" id="CHEBI:30616"/>
    </ligand>
</feature>
<evidence type="ECO:0000256" key="8">
    <source>
        <dbReference type="RuleBase" id="RU004011"/>
    </source>
</evidence>
<dbReference type="Pfam" id="PF00334">
    <property type="entry name" value="NDK"/>
    <property type="match status" value="1"/>
</dbReference>
<evidence type="ECO:0000256" key="6">
    <source>
        <dbReference type="ARBA" id="ARBA00022840"/>
    </source>
</evidence>
<dbReference type="InterPro" id="IPR023005">
    <property type="entry name" value="Nucleoside_diP_kinase_AS"/>
</dbReference>
<comment type="cofactor">
    <cofactor evidence="1">
        <name>Mg(2+)</name>
        <dbReference type="ChEBI" id="CHEBI:18420"/>
    </cofactor>
</comment>
<evidence type="ECO:0000256" key="7">
    <source>
        <dbReference type="PROSITE-ProRule" id="PRU00706"/>
    </source>
</evidence>
<evidence type="ECO:0000256" key="1">
    <source>
        <dbReference type="ARBA" id="ARBA00001946"/>
    </source>
</evidence>
<evidence type="ECO:0000259" key="10">
    <source>
        <dbReference type="SMART" id="SM00562"/>
    </source>
</evidence>
<dbReference type="CDD" id="cd04413">
    <property type="entry name" value="NDPk_I"/>
    <property type="match status" value="1"/>
</dbReference>
<keyword evidence="12" id="KW-1185">Reference proteome</keyword>
<feature type="binding site" evidence="7">
    <location>
        <position position="14"/>
    </location>
    <ligand>
        <name>ATP</name>
        <dbReference type="ChEBI" id="CHEBI:30616"/>
    </ligand>
</feature>
<evidence type="ECO:0000256" key="2">
    <source>
        <dbReference type="ARBA" id="ARBA00008142"/>
    </source>
</evidence>
<dbReference type="Gene3D" id="3.30.70.141">
    <property type="entry name" value="Nucleoside diphosphate kinase-like domain"/>
    <property type="match status" value="1"/>
</dbReference>
<dbReference type="PRINTS" id="PR01243">
    <property type="entry name" value="NUCDPKINASE"/>
</dbReference>
<comment type="similarity">
    <text evidence="2 7 8">Belongs to the NDK family.</text>
</comment>
<evidence type="ECO:0000256" key="4">
    <source>
        <dbReference type="ARBA" id="ARBA00022741"/>
    </source>
</evidence>
<dbReference type="NCBIfam" id="NF001908">
    <property type="entry name" value="PRK00668.1"/>
    <property type="match status" value="1"/>
</dbReference>